<gene>
    <name evidence="2" type="ORF">SAMN05660330_04097</name>
    <name evidence="3" type="ORF">SAMN05660330_04369</name>
</gene>
<dbReference type="Proteomes" id="UP000199073">
    <property type="component" value="Unassembled WGS sequence"/>
</dbReference>
<dbReference type="Pfam" id="PF22811">
    <property type="entry name" value="Zn_ribbon_NrdR"/>
    <property type="match status" value="1"/>
</dbReference>
<keyword evidence="4" id="KW-1185">Reference proteome</keyword>
<dbReference type="InterPro" id="IPR055173">
    <property type="entry name" value="NrdR-like_N"/>
</dbReference>
<accession>A0A1H0VIA3</accession>
<sequence>MNCPNCNGKTKVWWTEKYDSHVQRTRICPKCNVGFKTVEEMDRDTIKPRGKDSAATIR</sequence>
<dbReference type="EMBL" id="FNJI01000085">
    <property type="protein sequence ID" value="SDP84489.1"/>
    <property type="molecule type" value="Genomic_DNA"/>
</dbReference>
<proteinExistence type="predicted"/>
<organism evidence="2 4">
    <name type="scientific">Desulforhopalus singaporensis</name>
    <dbReference type="NCBI Taxonomy" id="91360"/>
    <lineage>
        <taxon>Bacteria</taxon>
        <taxon>Pseudomonadati</taxon>
        <taxon>Thermodesulfobacteriota</taxon>
        <taxon>Desulfobulbia</taxon>
        <taxon>Desulfobulbales</taxon>
        <taxon>Desulfocapsaceae</taxon>
        <taxon>Desulforhopalus</taxon>
    </lineage>
</organism>
<dbReference type="AlphaFoldDB" id="A0A1H0VIA3"/>
<name>A0A1H0VIA3_9BACT</name>
<dbReference type="EMBL" id="FNJI01000051">
    <property type="protein sequence ID" value="SDP78289.1"/>
    <property type="molecule type" value="Genomic_DNA"/>
</dbReference>
<evidence type="ECO:0000259" key="1">
    <source>
        <dbReference type="Pfam" id="PF22811"/>
    </source>
</evidence>
<evidence type="ECO:0000313" key="3">
    <source>
        <dbReference type="EMBL" id="SDP84489.1"/>
    </source>
</evidence>
<evidence type="ECO:0000313" key="2">
    <source>
        <dbReference type="EMBL" id="SDP78289.1"/>
    </source>
</evidence>
<evidence type="ECO:0000313" key="4">
    <source>
        <dbReference type="Proteomes" id="UP000199073"/>
    </source>
</evidence>
<dbReference type="STRING" id="91360.SAMN05660330_04097"/>
<feature type="domain" description="Transcriptional repressor NrdR-like N-terminal" evidence="1">
    <location>
        <begin position="1"/>
        <end position="39"/>
    </location>
</feature>
<protein>
    <recommendedName>
        <fullName evidence="1">Transcriptional repressor NrdR-like N-terminal domain-containing protein</fullName>
    </recommendedName>
</protein>
<reference evidence="2 4" key="1">
    <citation type="submission" date="2016-10" db="EMBL/GenBank/DDBJ databases">
        <authorList>
            <person name="de Groot N.N."/>
        </authorList>
    </citation>
    <scope>NUCLEOTIDE SEQUENCE [LARGE SCALE GENOMIC DNA]</scope>
    <source>
        <strain evidence="2 4">DSM 12130</strain>
    </source>
</reference>